<organism evidence="2 3">
    <name type="scientific">Halarchaeum grantii</name>
    <dbReference type="NCBI Taxonomy" id="1193105"/>
    <lineage>
        <taxon>Archaea</taxon>
        <taxon>Methanobacteriati</taxon>
        <taxon>Methanobacteriota</taxon>
        <taxon>Stenosarchaea group</taxon>
        <taxon>Halobacteria</taxon>
        <taxon>Halobacteriales</taxon>
        <taxon>Halobacteriaceae</taxon>
    </lineage>
</organism>
<protein>
    <recommendedName>
        <fullName evidence="4">Helix-turn-helix domain-containing protein</fullName>
    </recommendedName>
</protein>
<reference evidence="2 3" key="1">
    <citation type="journal article" date="2019" name="Int. J. Syst. Evol. Microbiol.">
        <title>The Global Catalogue of Microorganisms (GCM) 10K type strain sequencing project: providing services to taxonomists for standard genome sequencing and annotation.</title>
        <authorList>
            <consortium name="The Broad Institute Genomics Platform"/>
            <consortium name="The Broad Institute Genome Sequencing Center for Infectious Disease"/>
            <person name="Wu L."/>
            <person name="Ma J."/>
        </authorList>
    </citation>
    <scope>NUCLEOTIDE SEQUENCE [LARGE SCALE GENOMIC DNA]</scope>
    <source>
        <strain evidence="2 3">JCM 19585</strain>
    </source>
</reference>
<dbReference type="CDD" id="cd00090">
    <property type="entry name" value="HTH_ARSR"/>
    <property type="match status" value="1"/>
</dbReference>
<accession>A0A830F3U4</accession>
<dbReference type="RefSeq" id="WP_188883780.1">
    <property type="nucleotide sequence ID" value="NZ_BMPF01000003.1"/>
</dbReference>
<dbReference type="InterPro" id="IPR011991">
    <property type="entry name" value="ArsR-like_HTH"/>
</dbReference>
<dbReference type="Proteomes" id="UP000628840">
    <property type="component" value="Unassembled WGS sequence"/>
</dbReference>
<dbReference type="OrthoDB" id="10985at2157"/>
<dbReference type="Gene3D" id="1.10.10.10">
    <property type="entry name" value="Winged helix-like DNA-binding domain superfamily/Winged helix DNA-binding domain"/>
    <property type="match status" value="1"/>
</dbReference>
<evidence type="ECO:0000313" key="2">
    <source>
        <dbReference type="EMBL" id="GGL37841.1"/>
    </source>
</evidence>
<dbReference type="AlphaFoldDB" id="A0A830F3U4"/>
<dbReference type="InterPro" id="IPR036390">
    <property type="entry name" value="WH_DNA-bd_sf"/>
</dbReference>
<dbReference type="InterPro" id="IPR036388">
    <property type="entry name" value="WH-like_DNA-bd_sf"/>
</dbReference>
<dbReference type="Pfam" id="PF12840">
    <property type="entry name" value="HTH_20"/>
    <property type="match status" value="1"/>
</dbReference>
<comment type="caution">
    <text evidence="2">The sequence shown here is derived from an EMBL/GenBank/DDBJ whole genome shotgun (WGS) entry which is preliminary data.</text>
</comment>
<feature type="compositionally biased region" description="Low complexity" evidence="1">
    <location>
        <begin position="15"/>
        <end position="25"/>
    </location>
</feature>
<sequence length="123" mass="13490">MSQSATDAVRSQHRQPATPDDAAVTDPAAVQDVLDVLDDADCQAIIEATSADARSASELAERCDIPLSTVYRKLEALTDAGFLAERTRVRRSGRHANEYERCVEEVTLRVDGDGSFALRVERR</sequence>
<evidence type="ECO:0000313" key="3">
    <source>
        <dbReference type="Proteomes" id="UP000628840"/>
    </source>
</evidence>
<gene>
    <name evidence="2" type="ORF">GCM10009037_21800</name>
</gene>
<name>A0A830F3U4_9EURY</name>
<feature type="region of interest" description="Disordered" evidence="1">
    <location>
        <begin position="1"/>
        <end position="25"/>
    </location>
</feature>
<keyword evidence="3" id="KW-1185">Reference proteome</keyword>
<dbReference type="SUPFAM" id="SSF46785">
    <property type="entry name" value="Winged helix' DNA-binding domain"/>
    <property type="match status" value="1"/>
</dbReference>
<evidence type="ECO:0008006" key="4">
    <source>
        <dbReference type="Google" id="ProtNLM"/>
    </source>
</evidence>
<evidence type="ECO:0000256" key="1">
    <source>
        <dbReference type="SAM" id="MobiDB-lite"/>
    </source>
</evidence>
<dbReference type="EMBL" id="BMPF01000003">
    <property type="protein sequence ID" value="GGL37841.1"/>
    <property type="molecule type" value="Genomic_DNA"/>
</dbReference>
<proteinExistence type="predicted"/>